<protein>
    <recommendedName>
        <fullName evidence="8">Zn(2)-C6 fungal-type domain-containing protein</fullName>
    </recommendedName>
</protein>
<dbReference type="GO" id="GO:0000981">
    <property type="term" value="F:DNA-binding transcription factor activity, RNA polymerase II-specific"/>
    <property type="evidence" value="ECO:0007669"/>
    <property type="project" value="InterPro"/>
</dbReference>
<dbReference type="PROSITE" id="PS50048">
    <property type="entry name" value="ZN2_CY6_FUNGAL_2"/>
    <property type="match status" value="1"/>
</dbReference>
<evidence type="ECO:0000256" key="1">
    <source>
        <dbReference type="ARBA" id="ARBA00022723"/>
    </source>
</evidence>
<sequence length="609" mass="68242">MPIAPGACWNLLERNTPPVKRRATHAKARTGCVTCKRRRVKCDEAKPTCARCIKSGHKCAGYEDWSAATDPQPPSRARSSSKHPDKSTTAHLLLLRPKPKSPAVVVPGPNLRDREHRVNLLHASLTPTYLDAQDALYFERFKCQMIADLGAWCGSEYWRHKILQEVLVDKTVQHAALGAAAMLMDIEEQQQRVAGSRLSSSHAGVEEILGEENAAIEKQSSQTVIGIKNTREEALPIVPLSSATAHGKAALEHYTAAISRCRQTLVTKGVTTSTARSSLTATFFFSIFELVQGNISEADQILSNGVSLLDHALCQTNPDGSPALVPDDELHEIHLGFDRMRVIWGLCPYFGSDRDACARIREPRHFELPSLDAPIRTKQIFWNAFSSDFGQFMVSIQGRDIRLLQGDDPSALLTQRTKYLTQLHNWLPILEDLCAQNPESHILCTTKVYAQTAIIFLNCFLDPSDLSYDAYLPMFKDIVAMYQKLLPSETQPKYLRLTLDVDLFHIITFTVSKCRDRETRAIALQVFDEMTRQQALWTNAGMLTALRALVDLEDKGRDTDGFVPASSRYHYIDSEWDFQKRQMMAVFEPVLSTATQSGDISIIRIPVNF</sequence>
<reference evidence="10" key="1">
    <citation type="submission" date="2019-06" db="EMBL/GenBank/DDBJ databases">
        <title>Draft genome sequence of the griseofulvin-producing fungus Xylaria cubensis strain G536.</title>
        <authorList>
            <person name="Mead M.E."/>
            <person name="Raja H.A."/>
            <person name="Steenwyk J.L."/>
            <person name="Knowles S.L."/>
            <person name="Oberlies N.H."/>
            <person name="Rokas A."/>
        </authorList>
    </citation>
    <scope>NUCLEOTIDE SEQUENCE [LARGE SCALE GENOMIC DNA]</scope>
    <source>
        <strain evidence="10">G536</strain>
    </source>
</reference>
<keyword evidence="2" id="KW-0862">Zinc</keyword>
<dbReference type="OrthoDB" id="1919336at2759"/>
<dbReference type="SUPFAM" id="SSF57701">
    <property type="entry name" value="Zn2/Cys6 DNA-binding domain"/>
    <property type="match status" value="1"/>
</dbReference>
<evidence type="ECO:0000256" key="4">
    <source>
        <dbReference type="ARBA" id="ARBA00023125"/>
    </source>
</evidence>
<dbReference type="InterPro" id="IPR052360">
    <property type="entry name" value="Transcr_Regulatory_Proteins"/>
</dbReference>
<dbReference type="PROSITE" id="PS00463">
    <property type="entry name" value="ZN2_CY6_FUNGAL_1"/>
    <property type="match status" value="1"/>
</dbReference>
<dbReference type="PANTHER" id="PTHR36206:SF4">
    <property type="entry name" value="HYPOTHETICAL CONSERVED PROTEIN (EUROFUNG)-RELATED"/>
    <property type="match status" value="1"/>
</dbReference>
<proteinExistence type="predicted"/>
<dbReference type="STRING" id="2512241.A0A553HJW8"/>
<dbReference type="Gene3D" id="4.10.240.10">
    <property type="entry name" value="Zn(2)-C6 fungal-type DNA-binding domain"/>
    <property type="match status" value="1"/>
</dbReference>
<keyword evidence="6" id="KW-0539">Nucleus</keyword>
<feature type="region of interest" description="Disordered" evidence="7">
    <location>
        <begin position="64"/>
        <end position="90"/>
    </location>
</feature>
<evidence type="ECO:0000259" key="8">
    <source>
        <dbReference type="PROSITE" id="PS50048"/>
    </source>
</evidence>
<gene>
    <name evidence="9" type="ORF">FHL15_010866</name>
</gene>
<evidence type="ECO:0000256" key="7">
    <source>
        <dbReference type="SAM" id="MobiDB-lite"/>
    </source>
</evidence>
<evidence type="ECO:0000313" key="10">
    <source>
        <dbReference type="Proteomes" id="UP000319160"/>
    </source>
</evidence>
<dbReference type="Pfam" id="PF00172">
    <property type="entry name" value="Zn_clus"/>
    <property type="match status" value="1"/>
</dbReference>
<evidence type="ECO:0000256" key="5">
    <source>
        <dbReference type="ARBA" id="ARBA00023163"/>
    </source>
</evidence>
<dbReference type="AlphaFoldDB" id="A0A553HJW8"/>
<feature type="domain" description="Zn(2)-C6 fungal-type" evidence="8">
    <location>
        <begin position="31"/>
        <end position="59"/>
    </location>
</feature>
<dbReference type="InterPro" id="IPR036864">
    <property type="entry name" value="Zn2-C6_fun-type_DNA-bd_sf"/>
</dbReference>
<organism evidence="9 10">
    <name type="scientific">Xylaria flabelliformis</name>
    <dbReference type="NCBI Taxonomy" id="2512241"/>
    <lineage>
        <taxon>Eukaryota</taxon>
        <taxon>Fungi</taxon>
        <taxon>Dikarya</taxon>
        <taxon>Ascomycota</taxon>
        <taxon>Pezizomycotina</taxon>
        <taxon>Sordariomycetes</taxon>
        <taxon>Xylariomycetidae</taxon>
        <taxon>Xylariales</taxon>
        <taxon>Xylariaceae</taxon>
        <taxon>Xylaria</taxon>
    </lineage>
</organism>
<dbReference type="GO" id="GO:0008270">
    <property type="term" value="F:zinc ion binding"/>
    <property type="evidence" value="ECO:0007669"/>
    <property type="project" value="InterPro"/>
</dbReference>
<evidence type="ECO:0000256" key="2">
    <source>
        <dbReference type="ARBA" id="ARBA00022833"/>
    </source>
</evidence>
<keyword evidence="1" id="KW-0479">Metal-binding</keyword>
<dbReference type="SMART" id="SM00066">
    <property type="entry name" value="GAL4"/>
    <property type="match status" value="1"/>
</dbReference>
<name>A0A553HJW8_9PEZI</name>
<dbReference type="GO" id="GO:0003677">
    <property type="term" value="F:DNA binding"/>
    <property type="evidence" value="ECO:0007669"/>
    <property type="project" value="UniProtKB-KW"/>
</dbReference>
<dbReference type="EMBL" id="VFLP01000094">
    <property type="protein sequence ID" value="TRX88241.1"/>
    <property type="molecule type" value="Genomic_DNA"/>
</dbReference>
<keyword evidence="10" id="KW-1185">Reference proteome</keyword>
<dbReference type="CDD" id="cd00067">
    <property type="entry name" value="GAL4"/>
    <property type="match status" value="1"/>
</dbReference>
<comment type="caution">
    <text evidence="9">The sequence shown here is derived from an EMBL/GenBank/DDBJ whole genome shotgun (WGS) entry which is preliminary data.</text>
</comment>
<accession>A0A553HJW8</accession>
<keyword evidence="5" id="KW-0804">Transcription</keyword>
<evidence type="ECO:0000256" key="6">
    <source>
        <dbReference type="ARBA" id="ARBA00023242"/>
    </source>
</evidence>
<dbReference type="Proteomes" id="UP000319160">
    <property type="component" value="Unassembled WGS sequence"/>
</dbReference>
<keyword evidence="3" id="KW-0805">Transcription regulation</keyword>
<dbReference type="PANTHER" id="PTHR36206">
    <property type="entry name" value="ASPERCRYPTIN BIOSYNTHESIS CLUSTER-SPECIFIC TRANSCRIPTION REGULATOR ATNN-RELATED"/>
    <property type="match status" value="1"/>
</dbReference>
<evidence type="ECO:0000256" key="3">
    <source>
        <dbReference type="ARBA" id="ARBA00023015"/>
    </source>
</evidence>
<keyword evidence="4" id="KW-0238">DNA-binding</keyword>
<evidence type="ECO:0000313" key="9">
    <source>
        <dbReference type="EMBL" id="TRX88241.1"/>
    </source>
</evidence>
<dbReference type="InterPro" id="IPR001138">
    <property type="entry name" value="Zn2Cys6_DnaBD"/>
</dbReference>